<dbReference type="SUPFAM" id="SSF51445">
    <property type="entry name" value="(Trans)glycosidases"/>
    <property type="match status" value="1"/>
</dbReference>
<comment type="caution">
    <text evidence="4">The sequence shown here is derived from an EMBL/GenBank/DDBJ whole genome shotgun (WGS) entry which is preliminary data.</text>
</comment>
<dbReference type="InterPro" id="IPR037524">
    <property type="entry name" value="PA14/GLEYA"/>
</dbReference>
<dbReference type="PANTHER" id="PTHR42715">
    <property type="entry name" value="BETA-GLUCOSIDASE"/>
    <property type="match status" value="1"/>
</dbReference>
<name>A0A9X3NBP8_9ACTN</name>
<dbReference type="AlphaFoldDB" id="A0A9X3NBP8"/>
<dbReference type="InterPro" id="IPR036881">
    <property type="entry name" value="Glyco_hydro_3_C_sf"/>
</dbReference>
<evidence type="ECO:0000313" key="4">
    <source>
        <dbReference type="EMBL" id="MDA0179802.1"/>
    </source>
</evidence>
<dbReference type="InterPro" id="IPR013783">
    <property type="entry name" value="Ig-like_fold"/>
</dbReference>
<dbReference type="Gene3D" id="2.60.120.260">
    <property type="entry name" value="Galactose-binding domain-like"/>
    <property type="match status" value="1"/>
</dbReference>
<sequence>MIAAMTLEEKAELMSTNTGTSWAYFNAGIERLGVPSLRMLDAGAGLRLGGVTLPETENRATAMPSPLLLGATFDPGLAARYGRTVAEEVRQVGGNVLLGPNGDMIRTPWWGRANETEGEDPFLTASLVGPYVRAVKDLGVIADLKHYNVYTQEINRGAPYDAVADERTVQEIYTPPWEAAVDNGLGSTMCSFNQLNGEYACQNRLLLVDILKRQLGFDGFVITDFGAAHSTVQSLNNGLDMETGNRQFYTPETIIAAVQSGQVTVATVDEHVHRILRTMFEHGLFEDDPEPSALSVEEHGAATREIAEAGITLLKNSDAVLPLNGRRLGSVAVIGGDANRARAQGGASHVTPTYEVSLLQGIQDRAPGGVDVRYAPGSDPVGPTSMLGGPAAAPSSVFTTPTGAVGLQATYFTSTDLTGAPLVTRTDPGVRWDQGFIGGGSAFASLYGSQLTPTPDTAGSGRFTGTFTVPTTGAYTFALTGWGEARMFFDGAPVIDLATEAGEWATESTATLNLQAGEEHEVVVEYRATRPFVGLEPASLQLGWTHPANAYAPDVRDAVEAAREADVAVVFAATFESEQRDRYSMTLPNDQDQLIRAVSGVNPNTVVVLGAAGPVLMPWLSRVDGVVDSYFGGQEQGNAIASVLFGDVNPSGRLPITFPRSENQPKQLGIRNPWDTLDDLTVEHDEGIFVGYRGYDRAGLDPLFPFGHGLSYTSFTYRNLAVTRQGANVQVQFTLRNTGARTGAETAQVYVGQLPTTVPTPPKQLAGYAKVTLDPDGRERVTVTLERRAFSYFDEATGAWVTPGGRVPIYVGRSSRDVQLTGTVTVPAAREVVSPRGPIVGVGGKCVDIAGASSVNGAAVQLFDCNGTAAQRWSVTEDGTVEALGKCLDVAGGGTANGTVAQLFECNGSGAQQWVAQANGTLRNPQSGRCLDAAGGGSANGTRLIIYDCHGGANQRWQLPS</sequence>
<dbReference type="SUPFAM" id="SSF50370">
    <property type="entry name" value="Ricin B-like lectins"/>
    <property type="match status" value="1"/>
</dbReference>
<accession>A0A9X3NBP8</accession>
<dbReference type="PRINTS" id="PR00133">
    <property type="entry name" value="GLHYDRLASE3"/>
</dbReference>
<dbReference type="InterPro" id="IPR035992">
    <property type="entry name" value="Ricin_B-like_lectins"/>
</dbReference>
<dbReference type="PROSITE" id="PS50231">
    <property type="entry name" value="RICIN_B_LECTIN"/>
    <property type="match status" value="1"/>
</dbReference>
<evidence type="ECO:0000259" key="3">
    <source>
        <dbReference type="PROSITE" id="PS51820"/>
    </source>
</evidence>
<dbReference type="InterPro" id="IPR036962">
    <property type="entry name" value="Glyco_hydro_3_N_sf"/>
</dbReference>
<reference evidence="4" key="1">
    <citation type="submission" date="2022-10" db="EMBL/GenBank/DDBJ databases">
        <title>The WGS of Solirubrobacter phytolaccae KCTC 29190.</title>
        <authorList>
            <person name="Jiang Z."/>
        </authorList>
    </citation>
    <scope>NUCLEOTIDE SEQUENCE</scope>
    <source>
        <strain evidence="4">KCTC 29190</strain>
    </source>
</reference>
<dbReference type="CDD" id="cd23451">
    <property type="entry name" value="beta-trefoil_Ricin_laminarinase"/>
    <property type="match status" value="1"/>
</dbReference>
<dbReference type="Gene3D" id="3.20.20.300">
    <property type="entry name" value="Glycoside hydrolase, family 3, N-terminal domain"/>
    <property type="match status" value="1"/>
</dbReference>
<evidence type="ECO:0000256" key="2">
    <source>
        <dbReference type="ARBA" id="ARBA00022801"/>
    </source>
</evidence>
<dbReference type="InterPro" id="IPR002772">
    <property type="entry name" value="Glyco_hydro_3_C"/>
</dbReference>
<dbReference type="Proteomes" id="UP001147653">
    <property type="component" value="Unassembled WGS sequence"/>
</dbReference>
<comment type="similarity">
    <text evidence="1">Belongs to the glycosyl hydrolase 3 family.</text>
</comment>
<dbReference type="PANTHER" id="PTHR42715:SF10">
    <property type="entry name" value="BETA-GLUCOSIDASE"/>
    <property type="match status" value="1"/>
</dbReference>
<dbReference type="RefSeq" id="WP_270024108.1">
    <property type="nucleotide sequence ID" value="NZ_JAPDDP010000007.1"/>
</dbReference>
<feature type="domain" description="PA14" evidence="3">
    <location>
        <begin position="402"/>
        <end position="558"/>
    </location>
</feature>
<evidence type="ECO:0000313" key="5">
    <source>
        <dbReference type="Proteomes" id="UP001147653"/>
    </source>
</evidence>
<dbReference type="SMART" id="SM01217">
    <property type="entry name" value="Fn3_like"/>
    <property type="match status" value="1"/>
</dbReference>
<dbReference type="Gene3D" id="2.60.40.10">
    <property type="entry name" value="Immunoglobulins"/>
    <property type="match status" value="1"/>
</dbReference>
<dbReference type="InterPro" id="IPR011658">
    <property type="entry name" value="PA14_dom"/>
</dbReference>
<keyword evidence="2 4" id="KW-0378">Hydrolase</keyword>
<dbReference type="Gene3D" id="3.40.50.1700">
    <property type="entry name" value="Glycoside hydrolase family 3 C-terminal domain"/>
    <property type="match status" value="1"/>
</dbReference>
<gene>
    <name evidence="4" type="ORF">OJ997_05815</name>
</gene>
<dbReference type="InterPro" id="IPR050288">
    <property type="entry name" value="Cellulose_deg_GH3"/>
</dbReference>
<dbReference type="Pfam" id="PF01915">
    <property type="entry name" value="Glyco_hydro_3_C"/>
    <property type="match status" value="1"/>
</dbReference>
<dbReference type="Pfam" id="PF07691">
    <property type="entry name" value="PA14"/>
    <property type="match status" value="1"/>
</dbReference>
<dbReference type="SUPFAM" id="SSF52279">
    <property type="entry name" value="Beta-D-glucan exohydrolase, C-terminal domain"/>
    <property type="match status" value="1"/>
</dbReference>
<dbReference type="Pfam" id="PF14310">
    <property type="entry name" value="Fn3-like"/>
    <property type="match status" value="1"/>
</dbReference>
<dbReference type="InterPro" id="IPR026891">
    <property type="entry name" value="Fn3-like"/>
</dbReference>
<dbReference type="InterPro" id="IPR000772">
    <property type="entry name" value="Ricin_B_lectin"/>
</dbReference>
<dbReference type="Pfam" id="PF00933">
    <property type="entry name" value="Glyco_hydro_3"/>
    <property type="match status" value="1"/>
</dbReference>
<dbReference type="Pfam" id="PF00652">
    <property type="entry name" value="Ricin_B_lectin"/>
    <property type="match status" value="1"/>
</dbReference>
<dbReference type="GO" id="GO:0005975">
    <property type="term" value="P:carbohydrate metabolic process"/>
    <property type="evidence" value="ECO:0007669"/>
    <property type="project" value="InterPro"/>
</dbReference>
<keyword evidence="5" id="KW-1185">Reference proteome</keyword>
<protein>
    <submittedName>
        <fullName evidence="4">Glycoside hydrolase family 3 C-terminal domain-containing protein</fullName>
    </submittedName>
</protein>
<dbReference type="InterPro" id="IPR001764">
    <property type="entry name" value="Glyco_hydro_3_N"/>
</dbReference>
<dbReference type="InterPro" id="IPR017853">
    <property type="entry name" value="GH"/>
</dbReference>
<dbReference type="PROSITE" id="PS51820">
    <property type="entry name" value="PA14"/>
    <property type="match status" value="1"/>
</dbReference>
<evidence type="ECO:0000256" key="1">
    <source>
        <dbReference type="ARBA" id="ARBA00005336"/>
    </source>
</evidence>
<dbReference type="Gene3D" id="2.80.10.50">
    <property type="match status" value="1"/>
</dbReference>
<organism evidence="4 5">
    <name type="scientific">Solirubrobacter phytolaccae</name>
    <dbReference type="NCBI Taxonomy" id="1404360"/>
    <lineage>
        <taxon>Bacteria</taxon>
        <taxon>Bacillati</taxon>
        <taxon>Actinomycetota</taxon>
        <taxon>Thermoleophilia</taxon>
        <taxon>Solirubrobacterales</taxon>
        <taxon>Solirubrobacteraceae</taxon>
        <taxon>Solirubrobacter</taxon>
    </lineage>
</organism>
<dbReference type="SMART" id="SM00458">
    <property type="entry name" value="RICIN"/>
    <property type="match status" value="1"/>
</dbReference>
<dbReference type="GO" id="GO:0004553">
    <property type="term" value="F:hydrolase activity, hydrolyzing O-glycosyl compounds"/>
    <property type="evidence" value="ECO:0007669"/>
    <property type="project" value="InterPro"/>
</dbReference>
<dbReference type="SMART" id="SM00758">
    <property type="entry name" value="PA14"/>
    <property type="match status" value="1"/>
</dbReference>
<dbReference type="EMBL" id="JAPDDP010000007">
    <property type="protein sequence ID" value="MDA0179802.1"/>
    <property type="molecule type" value="Genomic_DNA"/>
</dbReference>
<proteinExistence type="inferred from homology"/>